<dbReference type="InterPro" id="IPR045247">
    <property type="entry name" value="Oye-like"/>
</dbReference>
<accession>X0QDB0</accession>
<organism evidence="2 3">
    <name type="scientific">Rhodococcus wratislaviensis NBRC 100605</name>
    <dbReference type="NCBI Taxonomy" id="1219028"/>
    <lineage>
        <taxon>Bacteria</taxon>
        <taxon>Bacillati</taxon>
        <taxon>Actinomycetota</taxon>
        <taxon>Actinomycetes</taxon>
        <taxon>Mycobacteriales</taxon>
        <taxon>Nocardiaceae</taxon>
        <taxon>Rhodococcus</taxon>
    </lineage>
</organism>
<dbReference type="InterPro" id="IPR013785">
    <property type="entry name" value="Aldolase_TIM"/>
</dbReference>
<dbReference type="PANTHER" id="PTHR22893:SF91">
    <property type="entry name" value="NADPH DEHYDROGENASE 2-RELATED"/>
    <property type="match status" value="1"/>
</dbReference>
<dbReference type="PANTHER" id="PTHR22893">
    <property type="entry name" value="NADH OXIDOREDUCTASE-RELATED"/>
    <property type="match status" value="1"/>
</dbReference>
<dbReference type="EMBL" id="BAWF01000062">
    <property type="protein sequence ID" value="GAF48891.1"/>
    <property type="molecule type" value="Genomic_DNA"/>
</dbReference>
<feature type="domain" description="NADH:flavin oxidoreductase/NADH oxidase N-terminal" evidence="1">
    <location>
        <begin position="12"/>
        <end position="103"/>
    </location>
</feature>
<dbReference type="InterPro" id="IPR001155">
    <property type="entry name" value="OxRdtase_FMN_N"/>
</dbReference>
<evidence type="ECO:0000313" key="3">
    <source>
        <dbReference type="Proteomes" id="UP000019491"/>
    </source>
</evidence>
<evidence type="ECO:0000313" key="2">
    <source>
        <dbReference type="EMBL" id="GAF48891.1"/>
    </source>
</evidence>
<comment type="caution">
    <text evidence="2">The sequence shown here is derived from an EMBL/GenBank/DDBJ whole genome shotgun (WGS) entry which is preliminary data.</text>
</comment>
<name>X0QDB0_RHOWR</name>
<gene>
    <name evidence="2" type="ORF">RW1_062_00150</name>
</gene>
<dbReference type="GO" id="GO:0016491">
    <property type="term" value="F:oxidoreductase activity"/>
    <property type="evidence" value="ECO:0007669"/>
    <property type="project" value="InterPro"/>
</dbReference>
<dbReference type="Gene3D" id="3.20.20.70">
    <property type="entry name" value="Aldolase class I"/>
    <property type="match status" value="1"/>
</dbReference>
<sequence>MDLPLSPELAPMFRPLDLAPKLLLRNRIAMLPLTRARAEVDGTPNDLMAEHFAQRASAGLMLTDSCAVSQSGRTYVNSPGIFTEEHAIGWKKVTDRVHAAGGELCCR</sequence>
<dbReference type="Proteomes" id="UP000019491">
    <property type="component" value="Unassembled WGS sequence"/>
</dbReference>
<dbReference type="GO" id="GO:0010181">
    <property type="term" value="F:FMN binding"/>
    <property type="evidence" value="ECO:0007669"/>
    <property type="project" value="InterPro"/>
</dbReference>
<reference evidence="2 3" key="1">
    <citation type="submission" date="2014-02" db="EMBL/GenBank/DDBJ databases">
        <title>Whole genome shotgun sequence of Rhodococcus wratislaviensis NBRC 100605.</title>
        <authorList>
            <person name="Hosoyama A."/>
            <person name="Tsuchikane K."/>
            <person name="Yoshida I."/>
            <person name="Ohji S."/>
            <person name="Ichikawa N."/>
            <person name="Yamazoe A."/>
            <person name="Fujita N."/>
        </authorList>
    </citation>
    <scope>NUCLEOTIDE SEQUENCE [LARGE SCALE GENOMIC DNA]</scope>
    <source>
        <strain evidence="2 3">NBRC 100605</strain>
    </source>
</reference>
<dbReference type="SUPFAM" id="SSF51395">
    <property type="entry name" value="FMN-linked oxidoreductases"/>
    <property type="match status" value="1"/>
</dbReference>
<keyword evidence="3" id="KW-1185">Reference proteome</keyword>
<protein>
    <submittedName>
        <fullName evidence="2">Putative oxidoreductase</fullName>
    </submittedName>
</protein>
<evidence type="ECO:0000259" key="1">
    <source>
        <dbReference type="Pfam" id="PF00724"/>
    </source>
</evidence>
<dbReference type="AlphaFoldDB" id="X0QDB0"/>
<dbReference type="Pfam" id="PF00724">
    <property type="entry name" value="Oxidored_FMN"/>
    <property type="match status" value="1"/>
</dbReference>
<proteinExistence type="predicted"/>